<feature type="transmembrane region" description="Helical" evidence="1">
    <location>
        <begin position="565"/>
        <end position="584"/>
    </location>
</feature>
<feature type="transmembrane region" description="Helical" evidence="1">
    <location>
        <begin position="115"/>
        <end position="132"/>
    </location>
</feature>
<feature type="transmembrane region" description="Helical" evidence="1">
    <location>
        <begin position="247"/>
        <end position="273"/>
    </location>
</feature>
<organism evidence="2">
    <name type="scientific">marine metagenome</name>
    <dbReference type="NCBI Taxonomy" id="408172"/>
    <lineage>
        <taxon>unclassified sequences</taxon>
        <taxon>metagenomes</taxon>
        <taxon>ecological metagenomes</taxon>
    </lineage>
</organism>
<feature type="transmembrane region" description="Helical" evidence="1">
    <location>
        <begin position="144"/>
        <end position="162"/>
    </location>
</feature>
<feature type="transmembrane region" description="Helical" evidence="1">
    <location>
        <begin position="285"/>
        <end position="307"/>
    </location>
</feature>
<gene>
    <name evidence="2" type="ORF">METZ01_LOCUS112182</name>
</gene>
<feature type="transmembrane region" description="Helical" evidence="1">
    <location>
        <begin position="596"/>
        <end position="617"/>
    </location>
</feature>
<dbReference type="PANTHER" id="PTHR16214:SF3">
    <property type="entry name" value="TRANSMEMBRANE PROTEIN 260"/>
    <property type="match status" value="1"/>
</dbReference>
<protein>
    <recommendedName>
        <fullName evidence="3">DUF2723 domain-containing protein</fullName>
    </recommendedName>
</protein>
<accession>A0A381X415</accession>
<proteinExistence type="predicted"/>
<keyword evidence="1" id="KW-0472">Membrane</keyword>
<name>A0A381X415_9ZZZZ</name>
<feature type="transmembrane region" description="Helical" evidence="1">
    <location>
        <begin position="216"/>
        <end position="235"/>
    </location>
</feature>
<evidence type="ECO:0000256" key="1">
    <source>
        <dbReference type="SAM" id="Phobius"/>
    </source>
</evidence>
<sequence length="639" mass="74012">MTESLFKRINNIIGWGIFCIALLTYSLTVEPTASYWDSGEYIATSAKLQIGHPPGAPLYQMMGAVFSLFASSPEKIALAVNFLSVVSSAFVILFLFWSITLLLRKIYDINERKSSINIFLSAIIGSLAYTFSDSFWYNAVESEVYALAMFFLAATFWLGLRWEKDFDTERGDKWLLLISFMIGLSFGVHFMAILTIPTIGMIYFFKTYKKITIKNFLLANIVSVSILLFIFKLLLPSALGIFGQLEVFFVNSIGLPFNSGTIIAGILVVLFFYKSINYSIKKGNVNLNTLILCTLFIFVGFSSWMMIPIRSNANTVINENAPSDARTLLAYYKLEQYPKTYLFYGPMFSDIYAPQDESQPYVDGKPKYEKDYNTNKYIIVNNWEDSEVNSNSNHRGLIPRLWSSEHAANYMDFTSPLDFEILDEYRNQETIIERVNSFRIREQEGELTGEDYNDFFRTLGPYLDISKPSLFDNINFLFTYQVNYMYWRYFMWNFVGKQNDIQGDYSNIYGNWLSGVNFIDEIRLGNQSNLDDDQKNNKARNTYFFLPFILGIIGLLYSYNRDLKTFWTLLLLFLFTGLALKFYLNERPFEPRERDYALVGSFYVFSIWIGFGMSSILKLFSELKNKYLNFGLFFLCLIS</sequence>
<keyword evidence="1" id="KW-1133">Transmembrane helix</keyword>
<dbReference type="PANTHER" id="PTHR16214">
    <property type="entry name" value="TRANSMEMBRANE PROTEIN 260"/>
    <property type="match status" value="1"/>
</dbReference>
<dbReference type="EMBL" id="UINC01013790">
    <property type="protein sequence ID" value="SVA59328.1"/>
    <property type="molecule type" value="Genomic_DNA"/>
</dbReference>
<feature type="non-terminal residue" evidence="2">
    <location>
        <position position="639"/>
    </location>
</feature>
<evidence type="ECO:0008006" key="3">
    <source>
        <dbReference type="Google" id="ProtNLM"/>
    </source>
</evidence>
<dbReference type="InterPro" id="IPR021280">
    <property type="entry name" value="TMEM260-like"/>
</dbReference>
<feature type="transmembrane region" description="Helical" evidence="1">
    <location>
        <begin position="174"/>
        <end position="204"/>
    </location>
</feature>
<reference evidence="2" key="1">
    <citation type="submission" date="2018-05" db="EMBL/GenBank/DDBJ databases">
        <authorList>
            <person name="Lanie J.A."/>
            <person name="Ng W.-L."/>
            <person name="Kazmierczak K.M."/>
            <person name="Andrzejewski T.M."/>
            <person name="Davidsen T.M."/>
            <person name="Wayne K.J."/>
            <person name="Tettelin H."/>
            <person name="Glass J.I."/>
            <person name="Rusch D."/>
            <person name="Podicherti R."/>
            <person name="Tsui H.-C.T."/>
            <person name="Winkler M.E."/>
        </authorList>
    </citation>
    <scope>NUCLEOTIDE SEQUENCE</scope>
</reference>
<feature type="transmembrane region" description="Helical" evidence="1">
    <location>
        <begin position="542"/>
        <end position="559"/>
    </location>
</feature>
<dbReference type="Pfam" id="PF11028">
    <property type="entry name" value="TMEM260-like"/>
    <property type="match status" value="1"/>
</dbReference>
<feature type="transmembrane region" description="Helical" evidence="1">
    <location>
        <begin position="12"/>
        <end position="29"/>
    </location>
</feature>
<feature type="transmembrane region" description="Helical" evidence="1">
    <location>
        <begin position="76"/>
        <end position="103"/>
    </location>
</feature>
<dbReference type="AlphaFoldDB" id="A0A381X415"/>
<dbReference type="InterPro" id="IPR052724">
    <property type="entry name" value="GT117_domain-containing"/>
</dbReference>
<evidence type="ECO:0000313" key="2">
    <source>
        <dbReference type="EMBL" id="SVA59328.1"/>
    </source>
</evidence>
<keyword evidence="1" id="KW-0812">Transmembrane</keyword>